<dbReference type="OrthoDB" id="9770544at2"/>
<dbReference type="GO" id="GO:0016616">
    <property type="term" value="F:oxidoreductase activity, acting on the CH-OH group of donors, NAD or NADP as acceptor"/>
    <property type="evidence" value="ECO:0007669"/>
    <property type="project" value="UniProtKB-ARBA"/>
</dbReference>
<feature type="domain" description="Enoyl reductase (ER)" evidence="7">
    <location>
        <begin position="21"/>
        <end position="362"/>
    </location>
</feature>
<dbReference type="InterPro" id="IPR011032">
    <property type="entry name" value="GroES-like_sf"/>
</dbReference>
<evidence type="ECO:0000313" key="8">
    <source>
        <dbReference type="EMBL" id="RNF59476.1"/>
    </source>
</evidence>
<dbReference type="PANTHER" id="PTHR43350:SF2">
    <property type="entry name" value="GROES-LIKE ZINC-BINDING ALCOHOL DEHYDROGENASE FAMILY PROTEIN"/>
    <property type="match status" value="1"/>
</dbReference>
<dbReference type="InterPro" id="IPR020843">
    <property type="entry name" value="ER"/>
</dbReference>
<evidence type="ECO:0000256" key="6">
    <source>
        <dbReference type="RuleBase" id="RU361277"/>
    </source>
</evidence>
<evidence type="ECO:0000256" key="2">
    <source>
        <dbReference type="ARBA" id="ARBA00008072"/>
    </source>
</evidence>
<dbReference type="PANTHER" id="PTHR43350">
    <property type="entry name" value="NAD-DEPENDENT ALCOHOL DEHYDROGENASE"/>
    <property type="match status" value="1"/>
</dbReference>
<organism evidence="8">
    <name type="scientific">Acidithiobacillus sulfuriphilus</name>
    <dbReference type="NCBI Taxonomy" id="1867749"/>
    <lineage>
        <taxon>Bacteria</taxon>
        <taxon>Pseudomonadati</taxon>
        <taxon>Pseudomonadota</taxon>
        <taxon>Acidithiobacillia</taxon>
        <taxon>Acidithiobacillales</taxon>
        <taxon>Acidithiobacillaceae</taxon>
        <taxon>Acidithiobacillus</taxon>
    </lineage>
</organism>
<keyword evidence="5" id="KW-0560">Oxidoreductase</keyword>
<accession>A0A3M8QTC3</accession>
<comment type="cofactor">
    <cofactor evidence="1 6">
        <name>Zn(2+)</name>
        <dbReference type="ChEBI" id="CHEBI:29105"/>
    </cofactor>
</comment>
<evidence type="ECO:0000259" key="7">
    <source>
        <dbReference type="SMART" id="SM00829"/>
    </source>
</evidence>
<evidence type="ECO:0000256" key="5">
    <source>
        <dbReference type="ARBA" id="ARBA00023002"/>
    </source>
</evidence>
<comment type="caution">
    <text evidence="8">The sequence shown here is derived from an EMBL/GenBank/DDBJ whole genome shotgun (WGS) entry which is preliminary data.</text>
</comment>
<dbReference type="AlphaFoldDB" id="A0A3M8QTC3"/>
<dbReference type="Gene3D" id="3.40.50.720">
    <property type="entry name" value="NAD(P)-binding Rossmann-like Domain"/>
    <property type="match status" value="1"/>
</dbReference>
<dbReference type="InterPro" id="IPR036291">
    <property type="entry name" value="NAD(P)-bd_dom_sf"/>
</dbReference>
<dbReference type="CDD" id="cd08278">
    <property type="entry name" value="benzyl_alcohol_DH"/>
    <property type="match status" value="1"/>
</dbReference>
<dbReference type="Pfam" id="PF08240">
    <property type="entry name" value="ADH_N"/>
    <property type="match status" value="1"/>
</dbReference>
<keyword evidence="4 6" id="KW-0862">Zinc</keyword>
<protein>
    <submittedName>
        <fullName evidence="8">NAD(P)-dependent alcohol dehydrogenase</fullName>
    </submittedName>
</protein>
<dbReference type="FunFam" id="3.40.50.720:FF:000003">
    <property type="entry name" value="S-(hydroxymethyl)glutathione dehydrogenase"/>
    <property type="match status" value="1"/>
</dbReference>
<dbReference type="EMBL" id="RIZI01000185">
    <property type="protein sequence ID" value="RNF59476.1"/>
    <property type="molecule type" value="Genomic_DNA"/>
</dbReference>
<dbReference type="GO" id="GO:0008270">
    <property type="term" value="F:zinc ion binding"/>
    <property type="evidence" value="ECO:0007669"/>
    <property type="project" value="InterPro"/>
</dbReference>
<dbReference type="InterPro" id="IPR013154">
    <property type="entry name" value="ADH-like_N"/>
</dbReference>
<evidence type="ECO:0000256" key="4">
    <source>
        <dbReference type="ARBA" id="ARBA00022833"/>
    </source>
</evidence>
<evidence type="ECO:0000256" key="1">
    <source>
        <dbReference type="ARBA" id="ARBA00001947"/>
    </source>
</evidence>
<dbReference type="InterPro" id="IPR002328">
    <property type="entry name" value="ADH_Zn_CS"/>
</dbReference>
<dbReference type="Pfam" id="PF00107">
    <property type="entry name" value="ADH_zinc_N"/>
    <property type="match status" value="1"/>
</dbReference>
<dbReference type="SUPFAM" id="SSF50129">
    <property type="entry name" value="GroES-like"/>
    <property type="match status" value="1"/>
</dbReference>
<proteinExistence type="inferred from homology"/>
<gene>
    <name evidence="8" type="ORF">EC580_11330</name>
</gene>
<sequence length="370" mass="39416">MPHYSNTQLHEIRAAVLRERGGPLRIETLELEGPRDDEVLVRIVATGVCHTDIDICDDWDESATPVVLGHEGAGVVEEVGKGVKSVERGDHVVLSYQSCGRCRPCREGRPAHCEHFYLLNFGFQRLDGSNALHRSGVRGHFFGQSSFATHALATERNLVEVPKDLPLEVLAPLGCGMQTGAGTVMNSLQVPKGASIAVFGTGAVGLAAVMAARLAGADPIIGVDIRPARLALALELGATHMIDNRHEDIAARIGEITGSGVDYVLEITGDAKLHQLAIDVLNPCGTMALIASPNGALALPGGRKTLGIIQGDAVPQDFIPKLIGLYRAGRFPLDRLEEFYDFGDINQAIADAKSGHTIKPVLRIGAEWGG</sequence>
<dbReference type="RefSeq" id="WP_123105115.1">
    <property type="nucleotide sequence ID" value="NZ_CP127527.1"/>
</dbReference>
<dbReference type="PROSITE" id="PS00059">
    <property type="entry name" value="ADH_ZINC"/>
    <property type="match status" value="1"/>
</dbReference>
<dbReference type="Gene3D" id="3.90.180.10">
    <property type="entry name" value="Medium-chain alcohol dehydrogenases, catalytic domain"/>
    <property type="match status" value="1"/>
</dbReference>
<dbReference type="SMART" id="SM00829">
    <property type="entry name" value="PKS_ER"/>
    <property type="match status" value="1"/>
</dbReference>
<dbReference type="SUPFAM" id="SSF51735">
    <property type="entry name" value="NAD(P)-binding Rossmann-fold domains"/>
    <property type="match status" value="1"/>
</dbReference>
<dbReference type="InterPro" id="IPR013149">
    <property type="entry name" value="ADH-like_C"/>
</dbReference>
<comment type="similarity">
    <text evidence="2 6">Belongs to the zinc-containing alcohol dehydrogenase family.</text>
</comment>
<reference evidence="8" key="1">
    <citation type="submission" date="2018-10" db="EMBL/GenBank/DDBJ databases">
        <title>Acidithiobacillus sulfuriphilus sp. nov.: an extremely acidophilic sulfur-oxidizing chemolithotroph isolated from a neutral pH environment.</title>
        <authorList>
            <person name="Falagan C."/>
            <person name="Moya-Beltran A."/>
            <person name="Quatrini R."/>
            <person name="Johnson D.B."/>
        </authorList>
    </citation>
    <scope>NUCLEOTIDE SEQUENCE [LARGE SCALE GENOMIC DNA]</scope>
    <source>
        <strain evidence="8">CJ-2</strain>
    </source>
</reference>
<evidence type="ECO:0000256" key="3">
    <source>
        <dbReference type="ARBA" id="ARBA00022723"/>
    </source>
</evidence>
<name>A0A3M8QTC3_9PROT</name>
<keyword evidence="3 6" id="KW-0479">Metal-binding</keyword>